<keyword evidence="4" id="KW-0406">Ion transport</keyword>
<dbReference type="GO" id="GO:0005375">
    <property type="term" value="F:copper ion transmembrane transporter activity"/>
    <property type="evidence" value="ECO:0007669"/>
    <property type="project" value="UniProtKB-UniRule"/>
</dbReference>
<feature type="non-terminal residue" evidence="5">
    <location>
        <position position="146"/>
    </location>
</feature>
<keyword evidence="4" id="KW-0813">Transport</keyword>
<evidence type="ECO:0000256" key="3">
    <source>
        <dbReference type="ARBA" id="ARBA00023136"/>
    </source>
</evidence>
<keyword evidence="2 4" id="KW-1133">Transmembrane helix</keyword>
<name>A0A3E2H050_SCYLI</name>
<dbReference type="OMA" id="PIPWRFS"/>
<comment type="similarity">
    <text evidence="4">Belongs to the copper transporter (Ctr) (TC 1.A.56) family. SLC31A subfamily.</text>
</comment>
<gene>
    <name evidence="5" type="ORF">B7463_g9595</name>
</gene>
<reference evidence="5 6" key="1">
    <citation type="submission" date="2018-05" db="EMBL/GenBank/DDBJ databases">
        <title>Draft genome sequence of Scytalidium lignicola DSM 105466, a ubiquitous saprotrophic fungus.</title>
        <authorList>
            <person name="Buettner E."/>
            <person name="Gebauer A.M."/>
            <person name="Hofrichter M."/>
            <person name="Liers C."/>
            <person name="Kellner H."/>
        </authorList>
    </citation>
    <scope>NUCLEOTIDE SEQUENCE [LARGE SCALE GENOMIC DNA]</scope>
    <source>
        <strain evidence="5 6">DSM 105466</strain>
    </source>
</reference>
<sequence>MDMSTSSSGVMNMSSMAMTFFTSTTTPLFSTSWAPTNTGSYAGTCIFIIILAFIFRALLALKSIQERRWFEKEFNRRYVVVAGKPTLKQQVESDASSEKMVLTSNGVEEDVIVVKKRGMGVRPWRLSIDPLRALFDTVLAGVGYLL</sequence>
<dbReference type="Proteomes" id="UP000258309">
    <property type="component" value="Unassembled WGS sequence"/>
</dbReference>
<feature type="non-terminal residue" evidence="5">
    <location>
        <position position="1"/>
    </location>
</feature>
<keyword evidence="4" id="KW-0187">Copper transport</keyword>
<keyword evidence="4" id="KW-0186">Copper</keyword>
<organism evidence="5 6">
    <name type="scientific">Scytalidium lignicola</name>
    <name type="common">Hyphomycete</name>
    <dbReference type="NCBI Taxonomy" id="5539"/>
    <lineage>
        <taxon>Eukaryota</taxon>
        <taxon>Fungi</taxon>
        <taxon>Dikarya</taxon>
        <taxon>Ascomycota</taxon>
        <taxon>Pezizomycotina</taxon>
        <taxon>Leotiomycetes</taxon>
        <taxon>Leotiomycetes incertae sedis</taxon>
        <taxon>Scytalidium</taxon>
    </lineage>
</organism>
<dbReference type="STRING" id="5539.A0A3E2H050"/>
<evidence type="ECO:0000256" key="4">
    <source>
        <dbReference type="RuleBase" id="RU367022"/>
    </source>
</evidence>
<comment type="caution">
    <text evidence="5">The sequence shown here is derived from an EMBL/GenBank/DDBJ whole genome shotgun (WGS) entry which is preliminary data.</text>
</comment>
<comment type="subcellular location">
    <subcellularLocation>
        <location evidence="4">Membrane</location>
        <topology evidence="4">Multi-pass membrane protein</topology>
    </subcellularLocation>
</comment>
<keyword evidence="6" id="KW-1185">Reference proteome</keyword>
<proteinExistence type="inferred from homology"/>
<dbReference type="EMBL" id="NCSJ02000245">
    <property type="protein sequence ID" value="RFU26749.1"/>
    <property type="molecule type" value="Genomic_DNA"/>
</dbReference>
<keyword evidence="3 4" id="KW-0472">Membrane</keyword>
<protein>
    <recommendedName>
        <fullName evidence="4">Copper transport protein</fullName>
    </recommendedName>
</protein>
<keyword evidence="1 4" id="KW-0812">Transmembrane</keyword>
<dbReference type="PANTHER" id="PTHR12483">
    <property type="entry name" value="SOLUTE CARRIER FAMILY 31 COPPER TRANSPORTERS"/>
    <property type="match status" value="1"/>
</dbReference>
<dbReference type="Pfam" id="PF04145">
    <property type="entry name" value="Ctr"/>
    <property type="match status" value="1"/>
</dbReference>
<accession>A0A3E2H050</accession>
<evidence type="ECO:0000256" key="1">
    <source>
        <dbReference type="ARBA" id="ARBA00022692"/>
    </source>
</evidence>
<dbReference type="OrthoDB" id="73901at2759"/>
<evidence type="ECO:0000256" key="2">
    <source>
        <dbReference type="ARBA" id="ARBA00022989"/>
    </source>
</evidence>
<feature type="transmembrane region" description="Helical" evidence="4">
    <location>
        <begin position="40"/>
        <end position="59"/>
    </location>
</feature>
<evidence type="ECO:0000313" key="5">
    <source>
        <dbReference type="EMBL" id="RFU26749.1"/>
    </source>
</evidence>
<dbReference type="PANTHER" id="PTHR12483:SF120">
    <property type="entry name" value="HIGH-AFFINITY COPPER TRANSPORTER CTRA2"/>
    <property type="match status" value="1"/>
</dbReference>
<dbReference type="InterPro" id="IPR007274">
    <property type="entry name" value="Cop_transporter"/>
</dbReference>
<dbReference type="AlphaFoldDB" id="A0A3E2H050"/>
<dbReference type="GO" id="GO:0005886">
    <property type="term" value="C:plasma membrane"/>
    <property type="evidence" value="ECO:0007669"/>
    <property type="project" value="TreeGrafter"/>
</dbReference>
<evidence type="ECO:0000313" key="6">
    <source>
        <dbReference type="Proteomes" id="UP000258309"/>
    </source>
</evidence>